<protein>
    <submittedName>
        <fullName evidence="1">Uncharacterized protein</fullName>
    </submittedName>
</protein>
<reference evidence="1" key="1">
    <citation type="journal article" date="2007" name="PLoS ONE">
        <title>The first genome sequence of an elite grapevine cultivar (Pinot noir Vitis vinifera L.): coping with a highly heterozygous genome.</title>
        <authorList>
            <person name="Velasco R."/>
            <person name="Zharkikh A."/>
            <person name="Troggio M."/>
            <person name="Cartwright D.A."/>
            <person name="Cestaro A."/>
            <person name="Pruss D."/>
            <person name="Pindo M."/>
            <person name="FitzGerald L.M."/>
            <person name="Vezzulli S."/>
            <person name="Reid J."/>
            <person name="Malacarne G."/>
            <person name="Iliev D."/>
            <person name="Coppola G."/>
            <person name="Wardell B."/>
            <person name="Micheletti D."/>
            <person name="Macalma T."/>
            <person name="Facci M."/>
            <person name="Mitchell J.T."/>
            <person name="Perazzolli M."/>
            <person name="Eldredge G."/>
            <person name="Gatto P."/>
            <person name="Oyzerski R."/>
            <person name="Moretto M."/>
            <person name="Gutin N."/>
            <person name="Stefanini M."/>
            <person name="Chen Y."/>
            <person name="Segala C."/>
            <person name="Davenport C."/>
            <person name="Dematte L."/>
            <person name="Mraz A."/>
            <person name="Battilana J."/>
            <person name="Stormo K."/>
            <person name="Costa F."/>
            <person name="Tao Q."/>
            <person name="Si-Ammour A."/>
            <person name="Harkins T."/>
            <person name="Lackey A."/>
            <person name="Perbost C."/>
            <person name="Taillon B."/>
            <person name="Stella A."/>
            <person name="Solovyev V."/>
            <person name="Fawcett J.A."/>
            <person name="Sterck L."/>
            <person name="Vandepoele K."/>
            <person name="Grando S.M."/>
            <person name="Toppo S."/>
            <person name="Moser C."/>
            <person name="Lanchbury J."/>
            <person name="Bogden R."/>
            <person name="Skolnick M."/>
            <person name="Sgaramella V."/>
            <person name="Bhatnagar S.K."/>
            <person name="Fontana P."/>
            <person name="Gutin A."/>
            <person name="Van de Peer Y."/>
            <person name="Salamini F."/>
            <person name="Viola R."/>
        </authorList>
    </citation>
    <scope>NUCLEOTIDE SEQUENCE</scope>
</reference>
<sequence>MELLSRHSIQMYLSRHYTRLPPLHPAAATFHSDVHIRNSDAGWEKRAFQLLRTDVSGSSDSVSSAMAPFDSCPLGVLVDSCPVGAP</sequence>
<accession>A5CA31</accession>
<name>A5CA31_VITVI</name>
<dbReference type="EMBL" id="AM487676">
    <property type="protein sequence ID" value="CAN75467.1"/>
    <property type="molecule type" value="Genomic_DNA"/>
</dbReference>
<gene>
    <name evidence="1" type="ORF">VITISV_008923</name>
</gene>
<evidence type="ECO:0000313" key="1">
    <source>
        <dbReference type="EMBL" id="CAN75467.1"/>
    </source>
</evidence>
<proteinExistence type="predicted"/>
<dbReference type="AlphaFoldDB" id="A5CA31"/>
<organism evidence="1">
    <name type="scientific">Vitis vinifera</name>
    <name type="common">Grape</name>
    <dbReference type="NCBI Taxonomy" id="29760"/>
    <lineage>
        <taxon>Eukaryota</taxon>
        <taxon>Viridiplantae</taxon>
        <taxon>Streptophyta</taxon>
        <taxon>Embryophyta</taxon>
        <taxon>Tracheophyta</taxon>
        <taxon>Spermatophyta</taxon>
        <taxon>Magnoliopsida</taxon>
        <taxon>eudicotyledons</taxon>
        <taxon>Gunneridae</taxon>
        <taxon>Pentapetalae</taxon>
        <taxon>rosids</taxon>
        <taxon>Vitales</taxon>
        <taxon>Vitaceae</taxon>
        <taxon>Viteae</taxon>
        <taxon>Vitis</taxon>
    </lineage>
</organism>